<reference evidence="2 3" key="1">
    <citation type="submission" date="2015-12" db="EMBL/GenBank/DDBJ databases">
        <title>Genome sequence of Tistrella mobilis MCCC 1A02139.</title>
        <authorList>
            <person name="Lu L."/>
            <person name="Lai Q."/>
            <person name="Shao Z."/>
            <person name="Qian P."/>
        </authorList>
    </citation>
    <scope>NUCLEOTIDE SEQUENCE [LARGE SCALE GENOMIC DNA]</scope>
    <source>
        <strain evidence="2 3">MCCC 1A02139</strain>
    </source>
</reference>
<dbReference type="Gene3D" id="3.40.50.150">
    <property type="entry name" value="Vaccinia Virus protein VP39"/>
    <property type="match status" value="1"/>
</dbReference>
<protein>
    <recommendedName>
        <fullName evidence="1">Methyltransferase type 12 domain-containing protein</fullName>
    </recommendedName>
</protein>
<name>A0A162K275_9PROT</name>
<dbReference type="EMBL" id="LPZR01000201">
    <property type="protein sequence ID" value="KYO50332.1"/>
    <property type="molecule type" value="Genomic_DNA"/>
</dbReference>
<dbReference type="RefSeq" id="WP_062768335.1">
    <property type="nucleotide sequence ID" value="NZ_CP121042.1"/>
</dbReference>
<dbReference type="Proteomes" id="UP000075787">
    <property type="component" value="Unassembled WGS sequence"/>
</dbReference>
<dbReference type="GeneID" id="97238852"/>
<dbReference type="InterPro" id="IPR013217">
    <property type="entry name" value="Methyltransf_12"/>
</dbReference>
<dbReference type="InterPro" id="IPR029063">
    <property type="entry name" value="SAM-dependent_MTases_sf"/>
</dbReference>
<accession>A0A162K275</accession>
<organism evidence="2 3">
    <name type="scientific">Tistrella mobilis</name>
    <dbReference type="NCBI Taxonomy" id="171437"/>
    <lineage>
        <taxon>Bacteria</taxon>
        <taxon>Pseudomonadati</taxon>
        <taxon>Pseudomonadota</taxon>
        <taxon>Alphaproteobacteria</taxon>
        <taxon>Geminicoccales</taxon>
        <taxon>Geminicoccaceae</taxon>
        <taxon>Tistrella</taxon>
    </lineage>
</organism>
<dbReference type="OrthoDB" id="7348755at2"/>
<dbReference type="SUPFAM" id="SSF53335">
    <property type="entry name" value="S-adenosyl-L-methionine-dependent methyltransferases"/>
    <property type="match status" value="1"/>
</dbReference>
<gene>
    <name evidence="2" type="ORF">AUP44_01440</name>
</gene>
<evidence type="ECO:0000313" key="3">
    <source>
        <dbReference type="Proteomes" id="UP000075787"/>
    </source>
</evidence>
<dbReference type="Pfam" id="PF08242">
    <property type="entry name" value="Methyltransf_12"/>
    <property type="match status" value="1"/>
</dbReference>
<proteinExistence type="predicted"/>
<feature type="domain" description="Methyltransferase type 12" evidence="1">
    <location>
        <begin position="146"/>
        <end position="244"/>
    </location>
</feature>
<evidence type="ECO:0000313" key="2">
    <source>
        <dbReference type="EMBL" id="KYO50332.1"/>
    </source>
</evidence>
<evidence type="ECO:0000259" key="1">
    <source>
        <dbReference type="Pfam" id="PF08242"/>
    </source>
</evidence>
<dbReference type="AlphaFoldDB" id="A0A162K275"/>
<comment type="caution">
    <text evidence="2">The sequence shown here is derived from an EMBL/GenBank/DDBJ whole genome shotgun (WGS) entry which is preliminary data.</text>
</comment>
<sequence>MILPDLPAAAPVLARIVAAVLDRWPEHRGYLDRRFRDETPEGLASAEALAGLVAAIAGDDLGRVIDGYRHMCGMINDEEIHFRRTGRYRLSSFAEVEAAIYADPACMAPYLDGILLSQLLWRNHADAIGLYRRRFLGGNRPGYRHLEIGPGHGLLLALALADPACAAAAGWDVSATSLGRTADALARLGIGRAVDLRAVDVADGHALSGARFDSLVASEVLEHLERPDLALETFRRLAAPGARLFLNVPVNSPAPDHIFLFETPEAVVDMTRAAGFDIEHTAFLPSTGLTLDRARKIAATISAVIIARAPG</sequence>